<comment type="caution">
    <text evidence="2">The sequence shown here is derived from an EMBL/GenBank/DDBJ whole genome shotgun (WGS) entry which is preliminary data.</text>
</comment>
<gene>
    <name evidence="2" type="ORF">JOC95_002124</name>
</gene>
<sequence length="159" mass="17460">MEIVYWIIIIALFVVSFVGLIYPIIPSVLFIVGGFLLYGVFFSFEELTVWFWIITSLFVVLLFVADYFANLLGVKKFGGSKASIWGSTIGLLAGPFVIPVAGIILGPFLGAILGELLFNKKEWKSAVKIGFGSVVGLFSSVLAKGLIQMVMILCFLFFI</sequence>
<proteinExistence type="predicted"/>
<dbReference type="EMBL" id="JAFBED010000004">
    <property type="protein sequence ID" value="MBM7620271.1"/>
    <property type="molecule type" value="Genomic_DNA"/>
</dbReference>
<evidence type="ECO:0000313" key="3">
    <source>
        <dbReference type="Proteomes" id="UP000737402"/>
    </source>
</evidence>
<keyword evidence="3" id="KW-1185">Reference proteome</keyword>
<evidence type="ECO:0000313" key="2">
    <source>
        <dbReference type="EMBL" id="MBM7620271.1"/>
    </source>
</evidence>
<accession>A0ABS2P070</accession>
<organism evidence="2 3">
    <name type="scientific">Sutcliffiella tianshenii</name>
    <dbReference type="NCBI Taxonomy" id="1463404"/>
    <lineage>
        <taxon>Bacteria</taxon>
        <taxon>Bacillati</taxon>
        <taxon>Bacillota</taxon>
        <taxon>Bacilli</taxon>
        <taxon>Bacillales</taxon>
        <taxon>Bacillaceae</taxon>
        <taxon>Sutcliffiella</taxon>
    </lineage>
</organism>
<keyword evidence="1" id="KW-0472">Membrane</keyword>
<evidence type="ECO:0000256" key="1">
    <source>
        <dbReference type="SAM" id="Phobius"/>
    </source>
</evidence>
<dbReference type="InterPro" id="IPR007403">
    <property type="entry name" value="DUF456"/>
</dbReference>
<reference evidence="2 3" key="1">
    <citation type="submission" date="2021-01" db="EMBL/GenBank/DDBJ databases">
        <title>Genomic Encyclopedia of Type Strains, Phase IV (KMG-IV): sequencing the most valuable type-strain genomes for metagenomic binning, comparative biology and taxonomic classification.</title>
        <authorList>
            <person name="Goeker M."/>
        </authorList>
    </citation>
    <scope>NUCLEOTIDE SEQUENCE [LARGE SCALE GENOMIC DNA]</scope>
    <source>
        <strain evidence="2 3">DSM 25879</strain>
    </source>
</reference>
<name>A0ABS2P070_9BACI</name>
<feature type="transmembrane region" description="Helical" evidence="1">
    <location>
        <begin position="6"/>
        <end position="37"/>
    </location>
</feature>
<keyword evidence="1" id="KW-1133">Transmembrane helix</keyword>
<keyword evidence="1" id="KW-0812">Transmembrane</keyword>
<dbReference type="RefSeq" id="WP_204415827.1">
    <property type="nucleotide sequence ID" value="NZ_JAFBED010000004.1"/>
</dbReference>
<dbReference type="PANTHER" id="PTHR39165:SF1">
    <property type="entry name" value="DUF456 DOMAIN-CONTAINING PROTEIN"/>
    <property type="match status" value="1"/>
</dbReference>
<feature type="transmembrane region" description="Helical" evidence="1">
    <location>
        <begin position="89"/>
        <end position="113"/>
    </location>
</feature>
<protein>
    <submittedName>
        <fullName evidence="2">Uncharacterized protein YqgC (DUF456 family)</fullName>
    </submittedName>
</protein>
<dbReference type="Proteomes" id="UP000737402">
    <property type="component" value="Unassembled WGS sequence"/>
</dbReference>
<feature type="transmembrane region" description="Helical" evidence="1">
    <location>
        <begin position="134"/>
        <end position="158"/>
    </location>
</feature>
<dbReference type="PANTHER" id="PTHR39165">
    <property type="entry name" value="IG HYPOTHETICAL 17883"/>
    <property type="match status" value="1"/>
</dbReference>
<feature type="transmembrane region" description="Helical" evidence="1">
    <location>
        <begin position="49"/>
        <end position="69"/>
    </location>
</feature>
<dbReference type="Pfam" id="PF04306">
    <property type="entry name" value="DUF456"/>
    <property type="match status" value="1"/>
</dbReference>